<comment type="caution">
    <text evidence="2">The sequence shown here is derived from an EMBL/GenBank/DDBJ whole genome shotgun (WGS) entry which is preliminary data.</text>
</comment>
<dbReference type="AlphaFoldDB" id="A0A8H3YFE0"/>
<gene>
    <name evidence="2" type="ORF">NliqN6_2529</name>
</gene>
<protein>
    <submittedName>
        <fullName evidence="2">Uncharacterized protein</fullName>
    </submittedName>
</protein>
<sequence length="432" mass="47578">MHTVRVPRPSAYELSATKGCWTFAIQVVVDNQRVPVYNIQSAQEGPEAWIPVEEGKEYAVTYTLRKNPNSKHAFLPEYPDFEHTTQKHTKANIERMGTIEVAFQRCDASHGEDFVNKETLPIKTLNQDLAREYDVDMVTSFGPVVPTTKIPTNVTGTIAPPDSDDFVSMQLRYVTMETLERLGYVQYEEQIVQSPPRPMVSAKKQRAAPIPKAREQPMASSRQLPQKILAPLVAPTPQVVGEVQGLIAAIATMNRTLMDKLHKLQNGAAAEVAIGFADLFGVSAAFGIMKSPLEDKLNLLAVTATTNRGMAPYGPAVEEVRDMAAAIFTMNKALQGKIKELQHGDVSGNVAGLRELEASIAQGLNQCSCADLAARMSQAMSNALRLMNDSMRGKLENVRMNDQGFDQEGSPEPLADDDRSARRVTAKRRKIQ</sequence>
<keyword evidence="3" id="KW-1185">Reference proteome</keyword>
<accession>A0A8H3YFE0</accession>
<evidence type="ECO:0000313" key="2">
    <source>
        <dbReference type="EMBL" id="GHJ86127.1"/>
    </source>
</evidence>
<dbReference type="EMBL" id="BLZA01000017">
    <property type="protein sequence ID" value="GHJ86127.1"/>
    <property type="molecule type" value="Genomic_DNA"/>
</dbReference>
<name>A0A8H3YFE0_9TREE</name>
<evidence type="ECO:0000313" key="3">
    <source>
        <dbReference type="Proteomes" id="UP000620104"/>
    </source>
</evidence>
<feature type="compositionally biased region" description="Basic residues" evidence="1">
    <location>
        <begin position="422"/>
        <end position="432"/>
    </location>
</feature>
<organism evidence="2 3">
    <name type="scientific">Naganishia liquefaciens</name>
    <dbReference type="NCBI Taxonomy" id="104408"/>
    <lineage>
        <taxon>Eukaryota</taxon>
        <taxon>Fungi</taxon>
        <taxon>Dikarya</taxon>
        <taxon>Basidiomycota</taxon>
        <taxon>Agaricomycotina</taxon>
        <taxon>Tremellomycetes</taxon>
        <taxon>Filobasidiales</taxon>
        <taxon>Filobasidiaceae</taxon>
        <taxon>Naganishia</taxon>
    </lineage>
</organism>
<proteinExistence type="predicted"/>
<evidence type="ECO:0000256" key="1">
    <source>
        <dbReference type="SAM" id="MobiDB-lite"/>
    </source>
</evidence>
<dbReference type="OrthoDB" id="2591408at2759"/>
<feature type="region of interest" description="Disordered" evidence="1">
    <location>
        <begin position="401"/>
        <end position="432"/>
    </location>
</feature>
<reference evidence="2" key="1">
    <citation type="submission" date="2020-07" db="EMBL/GenBank/DDBJ databases">
        <title>Draft Genome Sequence of a Deep-Sea Yeast, Naganishia (Cryptococcus) liquefaciens strain N6.</title>
        <authorList>
            <person name="Han Y.W."/>
            <person name="Kajitani R."/>
            <person name="Morimoto H."/>
            <person name="Parhat M."/>
            <person name="Tsubouchi H."/>
            <person name="Bakenova O."/>
            <person name="Ogata M."/>
            <person name="Argunhan B."/>
            <person name="Aoki R."/>
            <person name="Kajiwara S."/>
            <person name="Itoh T."/>
            <person name="Iwasaki H."/>
        </authorList>
    </citation>
    <scope>NUCLEOTIDE SEQUENCE</scope>
    <source>
        <strain evidence="2">N6</strain>
    </source>
</reference>
<dbReference type="Proteomes" id="UP000620104">
    <property type="component" value="Unassembled WGS sequence"/>
</dbReference>